<evidence type="ECO:0000313" key="6">
    <source>
        <dbReference type="Proteomes" id="UP000682892"/>
    </source>
</evidence>
<keyword evidence="2" id="KW-0716">Sensory transduction</keyword>
<dbReference type="OrthoDB" id="2333384at2759"/>
<sequence>MSTSCEIKFDENPYGVYFPGQALSGTVELRLGEAVKVKGVALQIKGIADVRWTESTGTGKNRRTIHYHGRQDYMNSTTYLAGSRDGNNIDLLPGIHTYRFSCVLPTNLVTSLEAEHGHVRYTVKVILERSWKVDHSYKVAFTVLRHVNLNEENFDVRLPTKMAKQKTFCCGPCSSAPMLITAETPISGYVPGQTIAVHIEVDNQSNKNLDEISTKLMRVVSFVSQTPYTRVKNLSTIVAQVRCAGVQRRNKGSYVQHLLVPPLPPTSKTCQVLTVNYMVEVEGKISGPAINPKIHLPIMVGTIPLTTNAVPNFDSVQNITTPIVVQPMASAPDAYSPVLPADLPPPSYEQAVHGSGVNIQEEGEVNEIGWREFTPRYTVYRFSESAATSAVTAPPEGSESETAKTPMQKY</sequence>
<dbReference type="Proteomes" id="UP000682892">
    <property type="component" value="Chromosome 3"/>
</dbReference>
<name>A0A1S4FIM4_AEDAE</name>
<protein>
    <submittedName>
        <fullName evidence="5">AAEL008157-PA</fullName>
    </submittedName>
</protein>
<dbReference type="SMART" id="SM01017">
    <property type="entry name" value="Arrestin_C"/>
    <property type="match status" value="1"/>
</dbReference>
<dbReference type="InterPro" id="IPR011022">
    <property type="entry name" value="Arrestin_C-like"/>
</dbReference>
<feature type="domain" description="Arrestin C-terminal-like" evidence="4">
    <location>
        <begin position="174"/>
        <end position="305"/>
    </location>
</feature>
<dbReference type="Pfam" id="PF02752">
    <property type="entry name" value="Arrestin_C"/>
    <property type="match status" value="1"/>
</dbReference>
<dbReference type="PANTHER" id="PTHR11188:SF167">
    <property type="entry name" value="ARRESTIN C-TERMINAL-LIKE DOMAIN-CONTAINING PROTEIN-RELATED"/>
    <property type="match status" value="1"/>
</dbReference>
<reference evidence="5" key="2">
    <citation type="journal article" date="2007" name="Science">
        <title>Genome sequence of Aedes aegypti, a major arbovirus vector.</title>
        <authorList>
            <person name="Nene V."/>
            <person name="Wortman J.R."/>
            <person name="Lawson D."/>
            <person name="Haas B."/>
            <person name="Kodira C."/>
            <person name="Tu Z.J."/>
            <person name="Loftus B."/>
            <person name="Xi Z."/>
            <person name="Megy K."/>
            <person name="Grabherr M."/>
            <person name="Ren Q."/>
            <person name="Zdobnov E.M."/>
            <person name="Lobo N.F."/>
            <person name="Campbell K.S."/>
            <person name="Brown S.E."/>
            <person name="Bonaldo M.F."/>
            <person name="Zhu J."/>
            <person name="Sinkins S.P."/>
            <person name="Hogenkamp D.G."/>
            <person name="Amedeo P."/>
            <person name="Arensburger P."/>
            <person name="Atkinson P.W."/>
            <person name="Bidwell S."/>
            <person name="Biedler J."/>
            <person name="Birney E."/>
            <person name="Bruggner R.V."/>
            <person name="Costas J."/>
            <person name="Coy M.R."/>
            <person name="Crabtree J."/>
            <person name="Crawford M."/>
            <person name="Debruyn B."/>
            <person name="Decaprio D."/>
            <person name="Eiglmeier K."/>
            <person name="Eisenstadt E."/>
            <person name="El-Dorry H."/>
            <person name="Gelbart W.M."/>
            <person name="Gomes S.L."/>
            <person name="Hammond M."/>
            <person name="Hannick L.I."/>
            <person name="Hogan J.R."/>
            <person name="Holmes M.H."/>
            <person name="Jaffe D."/>
            <person name="Johnston J.S."/>
            <person name="Kennedy R.C."/>
            <person name="Koo H."/>
            <person name="Kravitz S."/>
            <person name="Kriventseva E.V."/>
            <person name="Kulp D."/>
            <person name="Labutti K."/>
            <person name="Lee E."/>
            <person name="Li S."/>
            <person name="Lovin D.D."/>
            <person name="Mao C."/>
            <person name="Mauceli E."/>
            <person name="Menck C.F."/>
            <person name="Miller J.R."/>
            <person name="Montgomery P."/>
            <person name="Mori A."/>
            <person name="Nascimento A.L."/>
            <person name="Naveira H.F."/>
            <person name="Nusbaum C."/>
            <person name="O'leary S."/>
            <person name="Orvis J."/>
            <person name="Pertea M."/>
            <person name="Quesneville H."/>
            <person name="Reidenbach K.R."/>
            <person name="Rogers Y.H."/>
            <person name="Roth C.W."/>
            <person name="Schneider J.R."/>
            <person name="Schatz M."/>
            <person name="Shumway M."/>
            <person name="Stanke M."/>
            <person name="Stinson E.O."/>
            <person name="Tubio J.M."/>
            <person name="Vanzee J.P."/>
            <person name="Verjovski-Almeida S."/>
            <person name="Werner D."/>
            <person name="White O."/>
            <person name="Wyder S."/>
            <person name="Zeng Q."/>
            <person name="Zhao Q."/>
            <person name="Zhao Y."/>
            <person name="Hill C.A."/>
            <person name="Raikhel A.S."/>
            <person name="Soares M.B."/>
            <person name="Knudson D.L."/>
            <person name="Lee N.H."/>
            <person name="Galagan J."/>
            <person name="Salzberg S.L."/>
            <person name="Paulsen I.T."/>
            <person name="Dimopoulos G."/>
            <person name="Collins F.H."/>
            <person name="Birren B."/>
            <person name="Fraser-Liggett C.M."/>
            <person name="Severson D.W."/>
        </authorList>
    </citation>
    <scope>NUCLEOTIDE SEQUENCE [LARGE SCALE GENOMIC DNA]</scope>
    <source>
        <strain evidence="5">Liverpool</strain>
    </source>
</reference>
<dbReference type="Gene3D" id="2.60.40.640">
    <property type="match status" value="2"/>
</dbReference>
<evidence type="ECO:0000256" key="1">
    <source>
        <dbReference type="ARBA" id="ARBA00005298"/>
    </source>
</evidence>
<evidence type="ECO:0000313" key="5">
    <source>
        <dbReference type="EMBL" id="EAT40079.1"/>
    </source>
</evidence>
<dbReference type="SUPFAM" id="SSF81296">
    <property type="entry name" value="E set domains"/>
    <property type="match status" value="2"/>
</dbReference>
<evidence type="ECO:0000259" key="4">
    <source>
        <dbReference type="SMART" id="SM01017"/>
    </source>
</evidence>
<dbReference type="InterPro" id="IPR050357">
    <property type="entry name" value="Arrestin_domain-protein"/>
</dbReference>
<dbReference type="InterPro" id="IPR011021">
    <property type="entry name" value="Arrestin-like_N"/>
</dbReference>
<organism evidence="5 6">
    <name type="scientific">Aedes aegypti</name>
    <name type="common">Yellowfever mosquito</name>
    <name type="synonym">Culex aegypti</name>
    <dbReference type="NCBI Taxonomy" id="7159"/>
    <lineage>
        <taxon>Eukaryota</taxon>
        <taxon>Metazoa</taxon>
        <taxon>Ecdysozoa</taxon>
        <taxon>Arthropoda</taxon>
        <taxon>Hexapoda</taxon>
        <taxon>Insecta</taxon>
        <taxon>Pterygota</taxon>
        <taxon>Neoptera</taxon>
        <taxon>Endopterygota</taxon>
        <taxon>Diptera</taxon>
        <taxon>Nematocera</taxon>
        <taxon>Culicoidea</taxon>
        <taxon>Culicidae</taxon>
        <taxon>Culicinae</taxon>
        <taxon>Aedini</taxon>
        <taxon>Aedes</taxon>
        <taxon>Stegomyia</taxon>
    </lineage>
</organism>
<proteinExistence type="inferred from homology"/>
<accession>A0A1S4FIM4</accession>
<feature type="region of interest" description="Disordered" evidence="3">
    <location>
        <begin position="388"/>
        <end position="410"/>
    </location>
</feature>
<dbReference type="EMBL" id="CH477489">
    <property type="protein sequence ID" value="EAT40079.1"/>
    <property type="molecule type" value="Genomic_DNA"/>
</dbReference>
<dbReference type="KEGG" id="aag:5570223"/>
<comment type="similarity">
    <text evidence="1">Belongs to the arrestin family.</text>
</comment>
<dbReference type="HOGENOM" id="CLU_039221_0_1_1"/>
<dbReference type="AlphaFoldDB" id="A0A1S4FIM4"/>
<evidence type="ECO:0000256" key="3">
    <source>
        <dbReference type="SAM" id="MobiDB-lite"/>
    </source>
</evidence>
<dbReference type="InterPro" id="IPR014756">
    <property type="entry name" value="Ig_E-set"/>
</dbReference>
<evidence type="ECO:0000256" key="2">
    <source>
        <dbReference type="ARBA" id="ARBA00022606"/>
    </source>
</evidence>
<reference evidence="5" key="1">
    <citation type="submission" date="2005-10" db="EMBL/GenBank/DDBJ databases">
        <authorList>
            <person name="Loftus B.J."/>
            <person name="Nene V.M."/>
            <person name="Hannick L.I."/>
            <person name="Bidwell S."/>
            <person name="Haas B."/>
            <person name="Amedeo P."/>
            <person name="Orvis J."/>
            <person name="Wortman J.R."/>
            <person name="White O.R."/>
            <person name="Salzberg S."/>
            <person name="Shumway M."/>
            <person name="Koo H."/>
            <person name="Zhao Y."/>
            <person name="Holmes M."/>
            <person name="Miller J."/>
            <person name="Schatz M."/>
            <person name="Pop M."/>
            <person name="Pai G."/>
            <person name="Utterback T."/>
            <person name="Rogers Y.-H."/>
            <person name="Kravitz S."/>
            <person name="Fraser C.M."/>
        </authorList>
    </citation>
    <scope>NUCLEOTIDE SEQUENCE</scope>
    <source>
        <strain evidence="5">Liverpool</strain>
    </source>
</reference>
<reference evidence="5" key="3">
    <citation type="submission" date="2012-09" db="EMBL/GenBank/DDBJ databases">
        <authorList>
            <consortium name="VectorBase"/>
        </authorList>
    </citation>
    <scope>NUCLEOTIDE SEQUENCE</scope>
    <source>
        <strain evidence="5">Liverpool</strain>
    </source>
</reference>
<dbReference type="GO" id="GO:0005737">
    <property type="term" value="C:cytoplasm"/>
    <property type="evidence" value="ECO:0007669"/>
    <property type="project" value="TreeGrafter"/>
</dbReference>
<dbReference type="Pfam" id="PF00339">
    <property type="entry name" value="Arrestin_N"/>
    <property type="match status" value="1"/>
</dbReference>
<dbReference type="PANTHER" id="PTHR11188">
    <property type="entry name" value="ARRESTIN DOMAIN CONTAINING PROTEIN"/>
    <property type="match status" value="1"/>
</dbReference>
<dbReference type="InterPro" id="IPR014752">
    <property type="entry name" value="Arrestin-like_C"/>
</dbReference>
<dbReference type="GO" id="GO:0015031">
    <property type="term" value="P:protein transport"/>
    <property type="evidence" value="ECO:0007669"/>
    <property type="project" value="TreeGrafter"/>
</dbReference>
<dbReference type="OMA" id="HGVYYAG"/>
<gene>
    <name evidence="5" type="ORF">AaeL_AAEL008157</name>
</gene>